<keyword evidence="2" id="KW-0472">Membrane</keyword>
<dbReference type="InterPro" id="IPR019286">
    <property type="entry name" value="DUF2339_TM"/>
</dbReference>
<feature type="region of interest" description="Disordered" evidence="1">
    <location>
        <begin position="77"/>
        <end position="98"/>
    </location>
</feature>
<dbReference type="Pfam" id="PF10101">
    <property type="entry name" value="DUF2339"/>
    <property type="match status" value="2"/>
</dbReference>
<feature type="transmembrane region" description="Helical" evidence="2">
    <location>
        <begin position="941"/>
        <end position="959"/>
    </location>
</feature>
<feature type="transmembrane region" description="Helical" evidence="2">
    <location>
        <begin position="532"/>
        <end position="554"/>
    </location>
</feature>
<evidence type="ECO:0008006" key="4">
    <source>
        <dbReference type="Google" id="ProtNLM"/>
    </source>
</evidence>
<feature type="transmembrane region" description="Helical" evidence="2">
    <location>
        <begin position="965"/>
        <end position="987"/>
    </location>
</feature>
<gene>
    <name evidence="3" type="ORF">MNBD_GAMMA12-2780</name>
</gene>
<feature type="transmembrane region" description="Helical" evidence="2">
    <location>
        <begin position="284"/>
        <end position="305"/>
    </location>
</feature>
<protein>
    <recommendedName>
        <fullName evidence="4">DUF2339 domain-containing protein</fullName>
    </recommendedName>
</protein>
<feature type="transmembrane region" description="Helical" evidence="2">
    <location>
        <begin position="449"/>
        <end position="468"/>
    </location>
</feature>
<feature type="transmembrane region" description="Helical" evidence="2">
    <location>
        <begin position="914"/>
        <end position="934"/>
    </location>
</feature>
<dbReference type="PIRSF" id="PIRSF035905">
    <property type="entry name" value="UCP035905_mp"/>
    <property type="match status" value="1"/>
</dbReference>
<feature type="region of interest" description="Disordered" evidence="1">
    <location>
        <begin position="108"/>
        <end position="127"/>
    </location>
</feature>
<feature type="transmembrane region" description="Helical" evidence="2">
    <location>
        <begin position="6"/>
        <end position="36"/>
    </location>
</feature>
<dbReference type="AlphaFoldDB" id="A0A3B0YM26"/>
<feature type="transmembrane region" description="Helical" evidence="2">
    <location>
        <begin position="768"/>
        <end position="788"/>
    </location>
</feature>
<feature type="transmembrane region" description="Helical" evidence="2">
    <location>
        <begin position="703"/>
        <end position="719"/>
    </location>
</feature>
<feature type="compositionally biased region" description="Polar residues" evidence="1">
    <location>
        <begin position="108"/>
        <end position="122"/>
    </location>
</feature>
<name>A0A3B0YM26_9ZZZZ</name>
<keyword evidence="2" id="KW-0812">Transmembrane</keyword>
<feature type="transmembrane region" description="Helical" evidence="2">
    <location>
        <begin position="838"/>
        <end position="858"/>
    </location>
</feature>
<feature type="region of interest" description="Disordered" evidence="1">
    <location>
        <begin position="157"/>
        <end position="181"/>
    </location>
</feature>
<feature type="transmembrane region" description="Helical" evidence="2">
    <location>
        <begin position="360"/>
        <end position="378"/>
    </location>
</feature>
<feature type="transmembrane region" description="Helical" evidence="2">
    <location>
        <begin position="259"/>
        <end position="278"/>
    </location>
</feature>
<feature type="transmembrane region" description="Helical" evidence="2">
    <location>
        <begin position="384"/>
        <end position="405"/>
    </location>
</feature>
<feature type="transmembrane region" description="Helical" evidence="2">
    <location>
        <begin position="610"/>
        <end position="629"/>
    </location>
</feature>
<feature type="transmembrane region" description="Helical" evidence="2">
    <location>
        <begin position="579"/>
        <end position="598"/>
    </location>
</feature>
<keyword evidence="2" id="KW-1133">Transmembrane helix</keyword>
<feature type="transmembrane region" description="Helical" evidence="2">
    <location>
        <begin position="228"/>
        <end position="247"/>
    </location>
</feature>
<feature type="transmembrane region" description="Helical" evidence="2">
    <location>
        <begin position="202"/>
        <end position="222"/>
    </location>
</feature>
<sequence>MGIAIGALLGFIISIMIEIIPPLLAMFIGGMLGFLLEHVYWARDQVAQLTKRLEDTIALLDKMINSGSANSVKTIDSHETTVKSNKPSPPLPSEQATAKETLEPVNSLTRAHHSTALTTQKTNPDEKFTRINSNLEDGNTAMAQATMSAQEPLAIRQSTVQQETHSTHPDSPIQESLSSAHSQSAPDTLVQHVVKFFTGENAVVHVGIVILFLGIAFLLKYAAEHSVFPLWLRLIGVSVGAIALLSLGWKLKSKRMNYALALQGAGIGILYLDIVWALKRTELLPSSAAFALLVAVCVFSSILAIAQNSKSLAIMGAIGGFLAPILASTNSGNYPLLFSFYLLLNSGILYIAWYKSWRSLNMVGFVFTFGISILWGIRKYQPEMFINIELFLLGFFIQYLIISILFATKQNESNKGYVDTTLVFGTPLILFTLQTYLIKTLPSPIEFGLAFSSLGLAAIYIMVSFVFSKTRNIQYKLFSEATLAIGVLFATLTIPLALEDGLWTSAIWALEGCALLWIGIRQDRRVARYFGVILQFLAGASFIIHALNLSALFMEAFNYYLPMHQAIRLDSDLPLINSFYTGCLIIVIAGLLSAYLLTQNQDKVTNREHKLSPLLLVWALIWWFAAANLEINAFAYATNHFYYKFLVILISAVGFYFLGQKLKWSNLQSVHGLVAPSIVLMMVISLLSNNGMTRIHPLADKGLIIWPMSFALFYIMTYFRDKHLAQNDSHNAPPLPHTAVYLSLLTILAVEILWQVKMHLGSAWNSETWVYVSVGLSLTLFMSITMALSKRITWPFQQHQKAYLQNTLGIVASILFLWIGASSFAITADPSPLPYVPLLNPIELTQIFAMFTLVIWLYTLSEHKLLDVDKNIKTKVPIIASILLFLWFNSLIVRTLGHWAGIGFSFESMTGSSLAQATFSIVWSLLALISMFYATRKSIRGIWFGGTLILALVVAKLFLVDLSGIGTIARIISFLGVGILLLFIGYYSPLPPALDTEVKNTNLANDNMNNATTTEDLNNKDVQ</sequence>
<dbReference type="EMBL" id="UOFL01000079">
    <property type="protein sequence ID" value="VAW75319.1"/>
    <property type="molecule type" value="Genomic_DNA"/>
</dbReference>
<feature type="transmembrane region" description="Helical" evidence="2">
    <location>
        <begin position="878"/>
        <end position="902"/>
    </location>
</feature>
<proteinExistence type="predicted"/>
<evidence type="ECO:0000256" key="2">
    <source>
        <dbReference type="SAM" id="Phobius"/>
    </source>
</evidence>
<dbReference type="PANTHER" id="PTHR38434:SF1">
    <property type="entry name" value="BLL2549 PROTEIN"/>
    <property type="match status" value="1"/>
</dbReference>
<feature type="transmembrane region" description="Helical" evidence="2">
    <location>
        <begin position="670"/>
        <end position="688"/>
    </location>
</feature>
<feature type="transmembrane region" description="Helical" evidence="2">
    <location>
        <begin position="312"/>
        <end position="328"/>
    </location>
</feature>
<accession>A0A3B0YM26</accession>
<reference evidence="3" key="1">
    <citation type="submission" date="2018-06" db="EMBL/GenBank/DDBJ databases">
        <authorList>
            <person name="Zhirakovskaya E."/>
        </authorList>
    </citation>
    <scope>NUCLEOTIDE SEQUENCE</scope>
</reference>
<feature type="transmembrane region" description="Helical" evidence="2">
    <location>
        <begin position="808"/>
        <end position="826"/>
    </location>
</feature>
<feature type="transmembrane region" description="Helical" evidence="2">
    <location>
        <begin position="417"/>
        <end position="437"/>
    </location>
</feature>
<feature type="transmembrane region" description="Helical" evidence="2">
    <location>
        <begin position="739"/>
        <end position="756"/>
    </location>
</feature>
<evidence type="ECO:0000256" key="1">
    <source>
        <dbReference type="SAM" id="MobiDB-lite"/>
    </source>
</evidence>
<evidence type="ECO:0000313" key="3">
    <source>
        <dbReference type="EMBL" id="VAW75319.1"/>
    </source>
</evidence>
<organism evidence="3">
    <name type="scientific">hydrothermal vent metagenome</name>
    <dbReference type="NCBI Taxonomy" id="652676"/>
    <lineage>
        <taxon>unclassified sequences</taxon>
        <taxon>metagenomes</taxon>
        <taxon>ecological metagenomes</taxon>
    </lineage>
</organism>
<feature type="transmembrane region" description="Helical" evidence="2">
    <location>
        <begin position="334"/>
        <end position="353"/>
    </location>
</feature>
<dbReference type="InterPro" id="IPR014600">
    <property type="entry name" value="UCP035905_mem"/>
</dbReference>
<dbReference type="PANTHER" id="PTHR38434">
    <property type="entry name" value="BLL2549 PROTEIN"/>
    <property type="match status" value="1"/>
</dbReference>
<feature type="transmembrane region" description="Helical" evidence="2">
    <location>
        <begin position="502"/>
        <end position="520"/>
    </location>
</feature>
<feature type="transmembrane region" description="Helical" evidence="2">
    <location>
        <begin position="641"/>
        <end position="658"/>
    </location>
</feature>
<feature type="transmembrane region" description="Helical" evidence="2">
    <location>
        <begin position="477"/>
        <end position="496"/>
    </location>
</feature>